<feature type="transmembrane region" description="Helical" evidence="7">
    <location>
        <begin position="63"/>
        <end position="83"/>
    </location>
</feature>
<keyword evidence="10" id="KW-1185">Reference proteome</keyword>
<dbReference type="EMBL" id="JBHSDI010000012">
    <property type="protein sequence ID" value="MFC4259208.1"/>
    <property type="molecule type" value="Genomic_DNA"/>
</dbReference>
<accession>A0ABV8QHR9</accession>
<feature type="transmembrane region" description="Helical" evidence="7">
    <location>
        <begin position="326"/>
        <end position="350"/>
    </location>
</feature>
<dbReference type="SUPFAM" id="SSF103473">
    <property type="entry name" value="MFS general substrate transporter"/>
    <property type="match status" value="1"/>
</dbReference>
<evidence type="ECO:0000256" key="6">
    <source>
        <dbReference type="ARBA" id="ARBA00023136"/>
    </source>
</evidence>
<keyword evidence="5" id="KW-0534">Nitrate assimilation</keyword>
<sequence>MERLTPMRAGISPDDEDKINSLAVVLPLAVAGFALAAGSWSLFSVAGAHIRQALALDGVAFGFLLSLPMATGALLAIPAGLAAQAFGARRVMMACLAGLALCMLILTRVESLAGFLVAGAGLGLAGGYYSAGLQFVTGHSPRRHIGLVLGLFGAGITGVGFSYYLVPLILDAFSWPVVPLAYLIVLLLVLALLLMLTAEEDADGDTAPETPFPLILARVSRLRLWQVALWFGVVAGSFLALALWLPDYLASQYQLPVQTGAAFAQWFVIPGALAQVPGGWLADRFGSTRVVSRSLLAGLLALFVLSYPPMTLSIEGVHQTLKVEFLMPLMLEGALIVLLGVALGCAMAGLQRMMVIENREATAFVAGVLLVSACSVGFVLPVIFAAVNQWIGVRSAVFMILFLSLAASLILFARTSRRHERERLLHPGI</sequence>
<feature type="transmembrane region" description="Helical" evidence="7">
    <location>
        <begin position="294"/>
        <end position="314"/>
    </location>
</feature>
<dbReference type="InterPro" id="IPR044772">
    <property type="entry name" value="NO3_transporter"/>
</dbReference>
<feature type="transmembrane region" description="Helical" evidence="7">
    <location>
        <begin position="264"/>
        <end position="282"/>
    </location>
</feature>
<feature type="transmembrane region" description="Helical" evidence="7">
    <location>
        <begin position="362"/>
        <end position="387"/>
    </location>
</feature>
<dbReference type="InterPro" id="IPR036259">
    <property type="entry name" value="MFS_trans_sf"/>
</dbReference>
<feature type="transmembrane region" description="Helical" evidence="7">
    <location>
        <begin position="224"/>
        <end position="244"/>
    </location>
</feature>
<dbReference type="Proteomes" id="UP001595798">
    <property type="component" value="Unassembled WGS sequence"/>
</dbReference>
<comment type="subcellular location">
    <subcellularLocation>
        <location evidence="1">Membrane</location>
        <topology evidence="1">Multi-pass membrane protein</topology>
    </subcellularLocation>
</comment>
<dbReference type="InterPro" id="IPR011701">
    <property type="entry name" value="MFS"/>
</dbReference>
<protein>
    <submittedName>
        <fullName evidence="9">Nitrate/nitrite transporter</fullName>
    </submittedName>
</protein>
<evidence type="ECO:0000256" key="3">
    <source>
        <dbReference type="ARBA" id="ARBA00022692"/>
    </source>
</evidence>
<organism evidence="9 10">
    <name type="scientific">Marinobacter lacisalsi</name>
    <dbReference type="NCBI Taxonomy" id="475979"/>
    <lineage>
        <taxon>Bacteria</taxon>
        <taxon>Pseudomonadati</taxon>
        <taxon>Pseudomonadota</taxon>
        <taxon>Gammaproteobacteria</taxon>
        <taxon>Pseudomonadales</taxon>
        <taxon>Marinobacteraceae</taxon>
        <taxon>Marinobacter</taxon>
    </lineage>
</organism>
<feature type="transmembrane region" description="Helical" evidence="7">
    <location>
        <begin position="112"/>
        <end position="133"/>
    </location>
</feature>
<dbReference type="PANTHER" id="PTHR23515">
    <property type="entry name" value="HIGH-AFFINITY NITRATE TRANSPORTER 2.3"/>
    <property type="match status" value="1"/>
</dbReference>
<evidence type="ECO:0000313" key="9">
    <source>
        <dbReference type="EMBL" id="MFC4259208.1"/>
    </source>
</evidence>
<dbReference type="Pfam" id="PF07690">
    <property type="entry name" value="MFS_1"/>
    <property type="match status" value="1"/>
</dbReference>
<name>A0ABV8QHR9_9GAMM</name>
<dbReference type="PROSITE" id="PS50850">
    <property type="entry name" value="MFS"/>
    <property type="match status" value="1"/>
</dbReference>
<feature type="transmembrane region" description="Helical" evidence="7">
    <location>
        <begin position="145"/>
        <end position="166"/>
    </location>
</feature>
<comment type="caution">
    <text evidence="9">The sequence shown here is derived from an EMBL/GenBank/DDBJ whole genome shotgun (WGS) entry which is preliminary data.</text>
</comment>
<feature type="transmembrane region" description="Helical" evidence="7">
    <location>
        <begin position="172"/>
        <end position="196"/>
    </location>
</feature>
<evidence type="ECO:0000256" key="7">
    <source>
        <dbReference type="SAM" id="Phobius"/>
    </source>
</evidence>
<proteinExistence type="inferred from homology"/>
<feature type="transmembrane region" description="Helical" evidence="7">
    <location>
        <begin position="90"/>
        <end position="106"/>
    </location>
</feature>
<dbReference type="Gene3D" id="1.20.1250.20">
    <property type="entry name" value="MFS general substrate transporter like domains"/>
    <property type="match status" value="2"/>
</dbReference>
<gene>
    <name evidence="9" type="ORF">ACFOZ5_09225</name>
</gene>
<feature type="domain" description="Major facilitator superfamily (MFS) profile" evidence="8">
    <location>
        <begin position="24"/>
        <end position="419"/>
    </location>
</feature>
<reference evidence="10" key="1">
    <citation type="journal article" date="2019" name="Int. J. Syst. Evol. Microbiol.">
        <title>The Global Catalogue of Microorganisms (GCM) 10K type strain sequencing project: providing services to taxonomists for standard genome sequencing and annotation.</title>
        <authorList>
            <consortium name="The Broad Institute Genomics Platform"/>
            <consortium name="The Broad Institute Genome Sequencing Center for Infectious Disease"/>
            <person name="Wu L."/>
            <person name="Ma J."/>
        </authorList>
    </citation>
    <scope>NUCLEOTIDE SEQUENCE [LARGE SCALE GENOMIC DNA]</scope>
    <source>
        <strain evidence="10">CECT 7297</strain>
    </source>
</reference>
<keyword evidence="4 7" id="KW-1133">Transmembrane helix</keyword>
<dbReference type="RefSeq" id="WP_379886753.1">
    <property type="nucleotide sequence ID" value="NZ_JBHSDI010000012.1"/>
</dbReference>
<evidence type="ECO:0000256" key="2">
    <source>
        <dbReference type="ARBA" id="ARBA00008432"/>
    </source>
</evidence>
<feature type="transmembrane region" description="Helical" evidence="7">
    <location>
        <begin position="21"/>
        <end position="43"/>
    </location>
</feature>
<evidence type="ECO:0000256" key="4">
    <source>
        <dbReference type="ARBA" id="ARBA00022989"/>
    </source>
</evidence>
<evidence type="ECO:0000256" key="1">
    <source>
        <dbReference type="ARBA" id="ARBA00004141"/>
    </source>
</evidence>
<dbReference type="InterPro" id="IPR020846">
    <property type="entry name" value="MFS_dom"/>
</dbReference>
<evidence type="ECO:0000259" key="8">
    <source>
        <dbReference type="PROSITE" id="PS50850"/>
    </source>
</evidence>
<feature type="transmembrane region" description="Helical" evidence="7">
    <location>
        <begin position="393"/>
        <end position="413"/>
    </location>
</feature>
<evidence type="ECO:0000256" key="5">
    <source>
        <dbReference type="ARBA" id="ARBA00023063"/>
    </source>
</evidence>
<comment type="similarity">
    <text evidence="2">Belongs to the major facilitator superfamily. Nitrate/nitrite porter (TC 2.A.1.8) family.</text>
</comment>
<keyword evidence="6 7" id="KW-0472">Membrane</keyword>
<keyword evidence="3 7" id="KW-0812">Transmembrane</keyword>
<evidence type="ECO:0000313" key="10">
    <source>
        <dbReference type="Proteomes" id="UP001595798"/>
    </source>
</evidence>